<dbReference type="Pfam" id="PF21787">
    <property type="entry name" value="TNP-like_RNaseH_N"/>
    <property type="match status" value="1"/>
</dbReference>
<comment type="caution">
    <text evidence="5">The sequence shown here is derived from an EMBL/GenBank/DDBJ whole genome shotgun (WGS) entry which is preliminary data.</text>
</comment>
<dbReference type="Proteomes" id="UP001168821">
    <property type="component" value="Unassembled WGS sequence"/>
</dbReference>
<sequence>MDAEKQAKKKYYKWSEENMDNALTAFRKNQLGLNECCRQFNVPKSPFKRRLSDSNKHFKGSTKRAGVFTTLPAELEADLVEHVLRLEACFFGITRRDVMNLAYQLVEKNKIYHRFNNTLQRAGKKWYYNFIRRHPELSLRLPEKTSMARAKGFNRENVTDFFNIYELENFTYFIKRGESENFNKKFSLTSRRMEFSFKPLGHLQQPLQWLKQALRELLDHITRECEADDIVGFVMENDDFPDKPIGISLRKRPQLDENVILAVLAKVFQSNSSFFTNDRLHVKVDILKLPSGKGYSAVGSKCVTFNEFSIRRHSVYVITEDQFCLAAALIIAIEFIGVKFNRKGLHKKFAGHENEIPSIRFYGQKRMQISLQSANQAISALQDDNSEIEDDEEETEEGYDQSDDNQDNNDDQDNCYNEHANSDNNEETSDEEPVASTSKRQKKKTTIAWRKKNFVAPNTSFIPENDDDNSTSTPDKKQRTPLSIERPAIIRLYNKSMGGVDKSDFLVALYRTFIRSKKSTLRIIFHYFNIAVCNSWLESLQALKISEVSEAKEEGQELVKTLVMDEMSIQKHIERNGKRYQGLVDYGTNIQSDALPEANEALVLVLVALNSRWKPPLGYFLHDGIQALQKPNLIKGCLKLAHDYGTKSAALTFDGTVTNLATA</sequence>
<comment type="subcellular location">
    <subcellularLocation>
        <location evidence="1">Nucleus</location>
    </subcellularLocation>
</comment>
<dbReference type="GO" id="GO:0005634">
    <property type="term" value="C:nucleus"/>
    <property type="evidence" value="ECO:0007669"/>
    <property type="project" value="UniProtKB-SubCell"/>
</dbReference>
<dbReference type="Pfam" id="PF13843">
    <property type="entry name" value="DDE_Tnp_1_7"/>
    <property type="match status" value="1"/>
</dbReference>
<feature type="region of interest" description="Disordered" evidence="2">
    <location>
        <begin position="458"/>
        <end position="481"/>
    </location>
</feature>
<dbReference type="SUPFAM" id="SSF46689">
    <property type="entry name" value="Homeodomain-like"/>
    <property type="match status" value="1"/>
</dbReference>
<dbReference type="PANTHER" id="PTHR47272">
    <property type="entry name" value="DDE_TNP_1_7 DOMAIN-CONTAINING PROTEIN"/>
    <property type="match status" value="1"/>
</dbReference>
<dbReference type="EMBL" id="JALNTZ010000002">
    <property type="protein sequence ID" value="KAJ3661525.1"/>
    <property type="molecule type" value="Genomic_DNA"/>
</dbReference>
<organism evidence="5 6">
    <name type="scientific">Zophobas morio</name>
    <dbReference type="NCBI Taxonomy" id="2755281"/>
    <lineage>
        <taxon>Eukaryota</taxon>
        <taxon>Metazoa</taxon>
        <taxon>Ecdysozoa</taxon>
        <taxon>Arthropoda</taxon>
        <taxon>Hexapoda</taxon>
        <taxon>Insecta</taxon>
        <taxon>Pterygota</taxon>
        <taxon>Neoptera</taxon>
        <taxon>Endopterygota</taxon>
        <taxon>Coleoptera</taxon>
        <taxon>Polyphaga</taxon>
        <taxon>Cucujiformia</taxon>
        <taxon>Tenebrionidae</taxon>
        <taxon>Zophobas</taxon>
    </lineage>
</organism>
<reference evidence="5" key="1">
    <citation type="journal article" date="2023" name="G3 (Bethesda)">
        <title>Whole genome assemblies of Zophobas morio and Tenebrio molitor.</title>
        <authorList>
            <person name="Kaur S."/>
            <person name="Stinson S.A."/>
            <person name="diCenzo G.C."/>
        </authorList>
    </citation>
    <scope>NUCLEOTIDE SEQUENCE</scope>
    <source>
        <strain evidence="5">QUZm001</strain>
    </source>
</reference>
<evidence type="ECO:0000256" key="2">
    <source>
        <dbReference type="SAM" id="MobiDB-lite"/>
    </source>
</evidence>
<evidence type="ECO:0000313" key="6">
    <source>
        <dbReference type="Proteomes" id="UP001168821"/>
    </source>
</evidence>
<feature type="compositionally biased region" description="Acidic residues" evidence="2">
    <location>
        <begin position="424"/>
        <end position="433"/>
    </location>
</feature>
<protein>
    <recommendedName>
        <fullName evidence="7">HTH CENPB-type domain-containing protein</fullName>
    </recommendedName>
</protein>
<feature type="domain" description="PiggyBac transposable element-derived protein" evidence="3">
    <location>
        <begin position="442"/>
        <end position="536"/>
    </location>
</feature>
<accession>A0AA38ISQ8</accession>
<gene>
    <name evidence="5" type="ORF">Zmor_005919</name>
</gene>
<evidence type="ECO:0008006" key="7">
    <source>
        <dbReference type="Google" id="ProtNLM"/>
    </source>
</evidence>
<dbReference type="InterPro" id="IPR048365">
    <property type="entry name" value="TNP-like_RNaseH_N"/>
</dbReference>
<dbReference type="AlphaFoldDB" id="A0AA38ISQ8"/>
<name>A0AA38ISQ8_9CUCU</name>
<dbReference type="InterPro" id="IPR029526">
    <property type="entry name" value="PGBD"/>
</dbReference>
<feature type="compositionally biased region" description="Acidic residues" evidence="2">
    <location>
        <begin position="384"/>
        <end position="413"/>
    </location>
</feature>
<dbReference type="InterPro" id="IPR009057">
    <property type="entry name" value="Homeodomain-like_sf"/>
</dbReference>
<keyword evidence="6" id="KW-1185">Reference proteome</keyword>
<evidence type="ECO:0000313" key="5">
    <source>
        <dbReference type="EMBL" id="KAJ3661525.1"/>
    </source>
</evidence>
<feature type="region of interest" description="Disordered" evidence="2">
    <location>
        <begin position="383"/>
        <end position="445"/>
    </location>
</feature>
<evidence type="ECO:0000256" key="1">
    <source>
        <dbReference type="ARBA" id="ARBA00004123"/>
    </source>
</evidence>
<evidence type="ECO:0000259" key="3">
    <source>
        <dbReference type="Pfam" id="PF13843"/>
    </source>
</evidence>
<dbReference type="PANTHER" id="PTHR47272:SF2">
    <property type="entry name" value="PIGGYBAC TRANSPOSABLE ELEMENT-DERIVED PROTEIN 3-LIKE"/>
    <property type="match status" value="1"/>
</dbReference>
<proteinExistence type="predicted"/>
<evidence type="ECO:0000259" key="4">
    <source>
        <dbReference type="Pfam" id="PF21787"/>
    </source>
</evidence>
<feature type="domain" description="Transposable element P transposase-like RNase H" evidence="4">
    <location>
        <begin position="539"/>
        <end position="662"/>
    </location>
</feature>